<keyword evidence="4" id="KW-0804">Transcription</keyword>
<evidence type="ECO:0000313" key="8">
    <source>
        <dbReference type="Proteomes" id="UP001362899"/>
    </source>
</evidence>
<evidence type="ECO:0000256" key="3">
    <source>
        <dbReference type="ARBA" id="ARBA00023125"/>
    </source>
</evidence>
<evidence type="ECO:0000256" key="1">
    <source>
        <dbReference type="ARBA" id="ARBA00007247"/>
    </source>
</evidence>
<feature type="compositionally biased region" description="Low complexity" evidence="5">
    <location>
        <begin position="21"/>
        <end position="51"/>
    </location>
</feature>
<dbReference type="GO" id="GO:0045944">
    <property type="term" value="P:positive regulation of transcription by RNA polymerase II"/>
    <property type="evidence" value="ECO:0007669"/>
    <property type="project" value="TreeGrafter"/>
</dbReference>
<evidence type="ECO:0000313" key="7">
    <source>
        <dbReference type="EMBL" id="GMM49064.1"/>
    </source>
</evidence>
<reference evidence="7 8" key="1">
    <citation type="journal article" date="2023" name="Elife">
        <title>Identification of key yeast species and microbe-microbe interactions impacting larval growth of Drosophila in the wild.</title>
        <authorList>
            <person name="Mure A."/>
            <person name="Sugiura Y."/>
            <person name="Maeda R."/>
            <person name="Honda K."/>
            <person name="Sakurai N."/>
            <person name="Takahashi Y."/>
            <person name="Watada M."/>
            <person name="Katoh T."/>
            <person name="Gotoh A."/>
            <person name="Gotoh Y."/>
            <person name="Taniguchi I."/>
            <person name="Nakamura K."/>
            <person name="Hayashi T."/>
            <person name="Katayama T."/>
            <person name="Uemura T."/>
            <person name="Hattori Y."/>
        </authorList>
    </citation>
    <scope>NUCLEOTIDE SEQUENCE [LARGE SCALE GENOMIC DNA]</scope>
    <source>
        <strain evidence="7 8">SB-73</strain>
    </source>
</reference>
<dbReference type="InterPro" id="IPR018004">
    <property type="entry name" value="KilA/APSES_HTH"/>
</dbReference>
<dbReference type="PROSITE" id="PS51299">
    <property type="entry name" value="HTH_APSES"/>
    <property type="match status" value="1"/>
</dbReference>
<dbReference type="PANTHER" id="PTHR47792:SF1">
    <property type="entry name" value="PROTEIN SOK2-RELATED"/>
    <property type="match status" value="1"/>
</dbReference>
<organism evidence="7 8">
    <name type="scientific">Starmerella bacillaris</name>
    <name type="common">Yeast</name>
    <name type="synonym">Candida zemplinina</name>
    <dbReference type="NCBI Taxonomy" id="1247836"/>
    <lineage>
        <taxon>Eukaryota</taxon>
        <taxon>Fungi</taxon>
        <taxon>Dikarya</taxon>
        <taxon>Ascomycota</taxon>
        <taxon>Saccharomycotina</taxon>
        <taxon>Dipodascomycetes</taxon>
        <taxon>Dipodascales</taxon>
        <taxon>Trichomonascaceae</taxon>
        <taxon>Starmerella</taxon>
    </lineage>
</organism>
<comment type="similarity">
    <text evidence="1">Belongs to the EFG1/PHD1/stuA family.</text>
</comment>
<feature type="compositionally biased region" description="Polar residues" evidence="5">
    <location>
        <begin position="186"/>
        <end position="219"/>
    </location>
</feature>
<dbReference type="Gene3D" id="3.10.260.10">
    <property type="entry name" value="Transcription regulator HTH, APSES-type DNA-binding domain"/>
    <property type="match status" value="1"/>
</dbReference>
<sequence>MFGYTAQSVSGEGSRPPNEAYTQYYQQRQPQERYPSSVQQPPQQGPSSPYYQQQYGAYYYQMPMAPNPSDASASTTSERAYPSAGVYNGYNGGYAPQSSGAAAAPVSGTRPAAFTYPYSNDMMVSIMYPPATSQSQTQPQQGASQEQAQSQPGPEQQSAQPQTQSQYPPQSSVQVPSPRDMYSRNIAPSQPISQPQLAPMPSATNRARQQGTNATMQRATVSTHLSAIPPTMPITDPTGQLAPPGLRPRVTTTLWEDEGTTCFQVDARGFCVARREDNDMINGTKLLNVAGMTRGRRDGLLKGERNRHVVKAGAMHLKGVWIPYERALDFANKERIIDLLYPLFVTDIKSVLYHPTGNELRTHADSQNGAASAVNPSIQSIQGQSVQNAQAIQTPAGSHQVPVPVAQVNQPQPQPQNQNQSQTQSQGQNQNSTPNQGQPSPSHHNQVSSETQGQVQGQPQSQVQSQSQNQVQGQVPVPMQGQDAQGQQGHGGSQPQVLQSQVTQGQVHQPGPNPSQMVSYQQNISASGNDQHPPAPQTSGDSHSENLPQLETINTPYGLEVSTQSASPKRELDQQNDSSHGATNASYSYESQGPQDANGQQVSYYPDQRINYHS</sequence>
<gene>
    <name evidence="7" type="ORF">DASB73_000220</name>
</gene>
<dbReference type="GO" id="GO:0043565">
    <property type="term" value="F:sequence-specific DNA binding"/>
    <property type="evidence" value="ECO:0007669"/>
    <property type="project" value="TreeGrafter"/>
</dbReference>
<dbReference type="AlphaFoldDB" id="A0AAV5RC63"/>
<evidence type="ECO:0000259" key="6">
    <source>
        <dbReference type="PROSITE" id="PS51299"/>
    </source>
</evidence>
<evidence type="ECO:0000256" key="5">
    <source>
        <dbReference type="SAM" id="MobiDB-lite"/>
    </source>
</evidence>
<feature type="region of interest" description="Disordered" evidence="5">
    <location>
        <begin position="1"/>
        <end position="51"/>
    </location>
</feature>
<keyword evidence="3" id="KW-0238">DNA-binding</keyword>
<accession>A0AAV5RC63</accession>
<keyword evidence="2" id="KW-0805">Transcription regulation</keyword>
<feature type="compositionally biased region" description="Low complexity" evidence="5">
    <location>
        <begin position="408"/>
        <end position="442"/>
    </location>
</feature>
<dbReference type="PANTHER" id="PTHR47792">
    <property type="entry name" value="PROTEIN SOK2-RELATED"/>
    <property type="match status" value="1"/>
</dbReference>
<comment type="caution">
    <text evidence="7">The sequence shown here is derived from an EMBL/GenBank/DDBJ whole genome shotgun (WGS) entry which is preliminary data.</text>
</comment>
<dbReference type="InterPro" id="IPR029790">
    <property type="entry name" value="EFG1/Phd1/StuA"/>
</dbReference>
<feature type="compositionally biased region" description="Polar residues" evidence="5">
    <location>
        <begin position="537"/>
        <end position="567"/>
    </location>
</feature>
<dbReference type="InterPro" id="IPR036887">
    <property type="entry name" value="HTH_APSES_sf"/>
</dbReference>
<dbReference type="SUPFAM" id="SSF54616">
    <property type="entry name" value="DNA-binding domain of Mlu1-box binding protein MBP1"/>
    <property type="match status" value="1"/>
</dbReference>
<feature type="region of interest" description="Disordered" evidence="5">
    <location>
        <begin position="131"/>
        <end position="219"/>
    </location>
</feature>
<evidence type="ECO:0000256" key="4">
    <source>
        <dbReference type="ARBA" id="ARBA00023163"/>
    </source>
</evidence>
<feature type="region of interest" description="Disordered" evidence="5">
    <location>
        <begin position="408"/>
        <end position="614"/>
    </location>
</feature>
<feature type="compositionally biased region" description="Polar residues" evidence="5">
    <location>
        <begin position="514"/>
        <end position="530"/>
    </location>
</feature>
<feature type="compositionally biased region" description="Polar residues" evidence="5">
    <location>
        <begin position="497"/>
        <end position="507"/>
    </location>
</feature>
<proteinExistence type="inferred from homology"/>
<protein>
    <submittedName>
        <fullName evidence="7">Sok2 protein</fullName>
    </submittedName>
</protein>
<dbReference type="EMBL" id="BTGC01000001">
    <property type="protein sequence ID" value="GMM49064.1"/>
    <property type="molecule type" value="Genomic_DNA"/>
</dbReference>
<evidence type="ECO:0000256" key="2">
    <source>
        <dbReference type="ARBA" id="ARBA00023015"/>
    </source>
</evidence>
<keyword evidence="8" id="KW-1185">Reference proteome</keyword>
<name>A0AAV5RC63_STABA</name>
<dbReference type="GO" id="GO:0003700">
    <property type="term" value="F:DNA-binding transcription factor activity"/>
    <property type="evidence" value="ECO:0007669"/>
    <property type="project" value="TreeGrafter"/>
</dbReference>
<dbReference type="GO" id="GO:0005634">
    <property type="term" value="C:nucleus"/>
    <property type="evidence" value="ECO:0007669"/>
    <property type="project" value="TreeGrafter"/>
</dbReference>
<feature type="compositionally biased region" description="Polar residues" evidence="5">
    <location>
        <begin position="575"/>
        <end position="603"/>
    </location>
</feature>
<dbReference type="Pfam" id="PF04383">
    <property type="entry name" value="KilA-N"/>
    <property type="match status" value="1"/>
</dbReference>
<dbReference type="SMART" id="SM01252">
    <property type="entry name" value="KilA-N"/>
    <property type="match status" value="1"/>
</dbReference>
<feature type="compositionally biased region" description="Low complexity" evidence="5">
    <location>
        <begin position="131"/>
        <end position="178"/>
    </location>
</feature>
<feature type="compositionally biased region" description="Low complexity" evidence="5">
    <location>
        <begin position="452"/>
        <end position="487"/>
    </location>
</feature>
<dbReference type="InterPro" id="IPR003163">
    <property type="entry name" value="Tscrpt_reg_HTH_APSES-type"/>
</dbReference>
<dbReference type="Proteomes" id="UP001362899">
    <property type="component" value="Unassembled WGS sequence"/>
</dbReference>
<feature type="compositionally biased region" description="Polar residues" evidence="5">
    <location>
        <begin position="1"/>
        <end position="11"/>
    </location>
</feature>
<feature type="domain" description="HTH APSES-type" evidence="6">
    <location>
        <begin position="249"/>
        <end position="355"/>
    </location>
</feature>